<keyword evidence="1" id="KW-0489">Methyltransferase</keyword>
<keyword evidence="1" id="KW-0808">Transferase</keyword>
<name>A0A9P6EJL2_9AGAR</name>
<comment type="caution">
    <text evidence="1">The sequence shown here is derived from an EMBL/GenBank/DDBJ whole genome shotgun (WGS) entry which is preliminary data.</text>
</comment>
<sequence length="281" mass="31913">MKLAVAFSILGAFRDAFRIAFPPTFQEIRKQPGLLWPTQWRTISALFMSYLWLVWGAGVDGNAKKDKERLLQPLDEDIRPKGVVLDIGAGYGLTAKYLDRSRVSHYVALEPNIFMHAHLREIAKDVGFQESDGSLIILSCGAEDTGSIVSILSSHGIPASTPPVNTIISILSLCSIPDPQKTLAKLVQDLLKPGGTFFTMEHVLHHREDVAWWQQFWAPFWSIVFDGCRMDRPSDLYMKSVEVRKEDGTKESVWKGWRSWITGNEVDEALFWHHLGWYVKK</sequence>
<dbReference type="EMBL" id="MU157841">
    <property type="protein sequence ID" value="KAF9530280.1"/>
    <property type="molecule type" value="Genomic_DNA"/>
</dbReference>
<dbReference type="OrthoDB" id="540004at2759"/>
<evidence type="ECO:0000313" key="2">
    <source>
        <dbReference type="Proteomes" id="UP000807306"/>
    </source>
</evidence>
<dbReference type="InterPro" id="IPR029063">
    <property type="entry name" value="SAM-dependent_MTases_sf"/>
</dbReference>
<protein>
    <submittedName>
        <fullName evidence="1">S-adenosyl-L-methionine-dependent methyltransferase</fullName>
    </submittedName>
</protein>
<organism evidence="1 2">
    <name type="scientific">Crepidotus variabilis</name>
    <dbReference type="NCBI Taxonomy" id="179855"/>
    <lineage>
        <taxon>Eukaryota</taxon>
        <taxon>Fungi</taxon>
        <taxon>Dikarya</taxon>
        <taxon>Basidiomycota</taxon>
        <taxon>Agaricomycotina</taxon>
        <taxon>Agaricomycetes</taxon>
        <taxon>Agaricomycetidae</taxon>
        <taxon>Agaricales</taxon>
        <taxon>Agaricineae</taxon>
        <taxon>Crepidotaceae</taxon>
        <taxon>Crepidotus</taxon>
    </lineage>
</organism>
<dbReference type="Gene3D" id="3.40.50.150">
    <property type="entry name" value="Vaccinia Virus protein VP39"/>
    <property type="match status" value="1"/>
</dbReference>
<dbReference type="Proteomes" id="UP000807306">
    <property type="component" value="Unassembled WGS sequence"/>
</dbReference>
<dbReference type="CDD" id="cd02440">
    <property type="entry name" value="AdoMet_MTases"/>
    <property type="match status" value="1"/>
</dbReference>
<reference evidence="1" key="1">
    <citation type="submission" date="2020-11" db="EMBL/GenBank/DDBJ databases">
        <authorList>
            <consortium name="DOE Joint Genome Institute"/>
            <person name="Ahrendt S."/>
            <person name="Riley R."/>
            <person name="Andreopoulos W."/>
            <person name="Labutti K."/>
            <person name="Pangilinan J."/>
            <person name="Ruiz-Duenas F.J."/>
            <person name="Barrasa J.M."/>
            <person name="Sanchez-Garcia M."/>
            <person name="Camarero S."/>
            <person name="Miyauchi S."/>
            <person name="Serrano A."/>
            <person name="Linde D."/>
            <person name="Babiker R."/>
            <person name="Drula E."/>
            <person name="Ayuso-Fernandez I."/>
            <person name="Pacheco R."/>
            <person name="Padilla G."/>
            <person name="Ferreira P."/>
            <person name="Barriuso J."/>
            <person name="Kellner H."/>
            <person name="Castanera R."/>
            <person name="Alfaro M."/>
            <person name="Ramirez L."/>
            <person name="Pisabarro A.G."/>
            <person name="Kuo A."/>
            <person name="Tritt A."/>
            <person name="Lipzen A."/>
            <person name="He G."/>
            <person name="Yan M."/>
            <person name="Ng V."/>
            <person name="Cullen D."/>
            <person name="Martin F."/>
            <person name="Rosso M.-N."/>
            <person name="Henrissat B."/>
            <person name="Hibbett D."/>
            <person name="Martinez A.T."/>
            <person name="Grigoriev I.V."/>
        </authorList>
    </citation>
    <scope>NUCLEOTIDE SEQUENCE</scope>
    <source>
        <strain evidence="1">CBS 506.95</strain>
    </source>
</reference>
<dbReference type="PANTHER" id="PTHR45036:SF1">
    <property type="entry name" value="METHYLTRANSFERASE LIKE 7A"/>
    <property type="match status" value="1"/>
</dbReference>
<dbReference type="GO" id="GO:0008168">
    <property type="term" value="F:methyltransferase activity"/>
    <property type="evidence" value="ECO:0007669"/>
    <property type="project" value="UniProtKB-KW"/>
</dbReference>
<dbReference type="SUPFAM" id="SSF53335">
    <property type="entry name" value="S-adenosyl-L-methionine-dependent methyltransferases"/>
    <property type="match status" value="1"/>
</dbReference>
<accession>A0A9P6EJL2</accession>
<dbReference type="AlphaFoldDB" id="A0A9P6EJL2"/>
<proteinExistence type="predicted"/>
<keyword evidence="2" id="KW-1185">Reference proteome</keyword>
<dbReference type="PANTHER" id="PTHR45036">
    <property type="entry name" value="METHYLTRANSFERASE LIKE 7B"/>
    <property type="match status" value="1"/>
</dbReference>
<dbReference type="GO" id="GO:0032259">
    <property type="term" value="P:methylation"/>
    <property type="evidence" value="ECO:0007669"/>
    <property type="project" value="UniProtKB-KW"/>
</dbReference>
<dbReference type="InterPro" id="IPR052356">
    <property type="entry name" value="Thiol_S-MT"/>
</dbReference>
<dbReference type="Pfam" id="PF13489">
    <property type="entry name" value="Methyltransf_23"/>
    <property type="match status" value="1"/>
</dbReference>
<gene>
    <name evidence="1" type="ORF">CPB83DRAFT_905536</name>
</gene>
<evidence type="ECO:0000313" key="1">
    <source>
        <dbReference type="EMBL" id="KAF9530280.1"/>
    </source>
</evidence>